<name>A0ABZ2LJK8_9BACT</name>
<evidence type="ECO:0000256" key="2">
    <source>
        <dbReference type="ARBA" id="ARBA00022692"/>
    </source>
</evidence>
<accession>A0ABZ2LJK8</accession>
<evidence type="ECO:0000256" key="6">
    <source>
        <dbReference type="SAM" id="Phobius"/>
    </source>
</evidence>
<feature type="transmembrane region" description="Helical" evidence="6">
    <location>
        <begin position="189"/>
        <end position="210"/>
    </location>
</feature>
<evidence type="ECO:0000256" key="5">
    <source>
        <dbReference type="SAM" id="MobiDB-lite"/>
    </source>
</evidence>
<reference evidence="8" key="1">
    <citation type="submission" date="2021-12" db="EMBL/GenBank/DDBJ databases">
        <title>Discovery of the Pendulisporaceae a myxobacterial family with distinct sporulation behavior and unique specialized metabolism.</title>
        <authorList>
            <person name="Garcia R."/>
            <person name="Popoff A."/>
            <person name="Bader C.D."/>
            <person name="Loehr J."/>
            <person name="Walesch S."/>
            <person name="Walt C."/>
            <person name="Boldt J."/>
            <person name="Bunk B."/>
            <person name="Haeckl F.J.F.P.J."/>
            <person name="Gunesch A.P."/>
            <person name="Birkelbach J."/>
            <person name="Nuebel U."/>
            <person name="Pietschmann T."/>
            <person name="Bach T."/>
            <person name="Mueller R."/>
        </authorList>
    </citation>
    <scope>NUCLEOTIDE SEQUENCE</scope>
    <source>
        <strain evidence="8">MSr11367</strain>
    </source>
</reference>
<dbReference type="Proteomes" id="UP001374803">
    <property type="component" value="Chromosome"/>
</dbReference>
<feature type="transmembrane region" description="Helical" evidence="6">
    <location>
        <begin position="403"/>
        <end position="425"/>
    </location>
</feature>
<evidence type="ECO:0000256" key="3">
    <source>
        <dbReference type="ARBA" id="ARBA00022989"/>
    </source>
</evidence>
<dbReference type="PANTHER" id="PTHR24221">
    <property type="entry name" value="ATP-BINDING CASSETTE SUB-FAMILY B"/>
    <property type="match status" value="1"/>
</dbReference>
<evidence type="ECO:0000259" key="7">
    <source>
        <dbReference type="PROSITE" id="PS50893"/>
    </source>
</evidence>
<keyword evidence="8" id="KW-0067">ATP-binding</keyword>
<dbReference type="PANTHER" id="PTHR24221:SF654">
    <property type="entry name" value="ATP-BINDING CASSETTE SUB-FAMILY B MEMBER 6"/>
    <property type="match status" value="1"/>
</dbReference>
<feature type="region of interest" description="Disordered" evidence="5">
    <location>
        <begin position="479"/>
        <end position="498"/>
    </location>
</feature>
<protein>
    <submittedName>
        <fullName evidence="8">ABC transporter ATP-binding protein/permease</fullName>
    </submittedName>
</protein>
<dbReference type="PROSITE" id="PS50893">
    <property type="entry name" value="ABC_TRANSPORTER_2"/>
    <property type="match status" value="1"/>
</dbReference>
<organism evidence="8 9">
    <name type="scientific">Pendulispora rubella</name>
    <dbReference type="NCBI Taxonomy" id="2741070"/>
    <lineage>
        <taxon>Bacteria</taxon>
        <taxon>Pseudomonadati</taxon>
        <taxon>Myxococcota</taxon>
        <taxon>Myxococcia</taxon>
        <taxon>Myxococcales</taxon>
        <taxon>Sorangiineae</taxon>
        <taxon>Pendulisporaceae</taxon>
        <taxon>Pendulispora</taxon>
    </lineage>
</organism>
<sequence length="704" mass="76082">MSPAIESFAWPLSRVGEALEAIARATRVQVDAPPPPAHADLEDAARTLGLEVESLHVRYADIDAMLGSVAPALLRISMTSRSAEQRVVALLDTRGKSARIIASDHAVRTVPLAAIHDALCVDAERAHGARIESLVARIPLSSEERLRARAALLRERVSTLSLDAGWALRVSPATSFLHQLRSAGIIRMLGAMSAAHAASFALSLIAWWVIGRGALSGHLDRGWLYAWVLLLVTFIPIRVLATWWQGFASVLIGLRLKRRMLLGALNMSADAVRGQGTGQLLGRVIEVDAVEELTMRGGFASLVALVELALAIPVLALGPSGVASVATFLTWLAFAAFLVRRFAHRWLAWSSSRIAMTNDMVEGMLGHRTRVAQEDPSHWHDAEDSALATYAESTRHLDRTNMLIVGLLPRGWLLLGFASIAPSFVAGTSSPDRLAVGIAGVLLARNSLVRLTTGITSLIGAFAAWKHAAPLFHAAGRAEPAASSRRPSTNDSSPDAAVGQGTALLDAHHLAFRYRDEGNLVLRDASFRVRYRDRILVEGPSGSGKSTLGSVLVGLRDANSGLVLLNGLDRKSVGTQAWRHAIAMAPQFHENHVLSETLAFNLLMGRSWPPRRDDLREAETICRELGLGPLLERMPGGLMQRVGETGWQLSHGERSRVYMARALLQGAELVILDETFASLDPETQAQALRCAIQRAPTLMVIAHP</sequence>
<gene>
    <name evidence="8" type="ORF">LVJ94_17405</name>
</gene>
<dbReference type="InterPro" id="IPR003439">
    <property type="entry name" value="ABC_transporter-like_ATP-bd"/>
</dbReference>
<keyword evidence="9" id="KW-1185">Reference proteome</keyword>
<keyword evidence="3 6" id="KW-1133">Transmembrane helix</keyword>
<dbReference type="InterPro" id="IPR039421">
    <property type="entry name" value="Type_1_exporter"/>
</dbReference>
<dbReference type="InterPro" id="IPR036640">
    <property type="entry name" value="ABC1_TM_sf"/>
</dbReference>
<dbReference type="SUPFAM" id="SSF90123">
    <property type="entry name" value="ABC transporter transmembrane region"/>
    <property type="match status" value="1"/>
</dbReference>
<dbReference type="Pfam" id="PF00005">
    <property type="entry name" value="ABC_tran"/>
    <property type="match status" value="1"/>
</dbReference>
<dbReference type="SUPFAM" id="SSF52540">
    <property type="entry name" value="P-loop containing nucleoside triphosphate hydrolases"/>
    <property type="match status" value="1"/>
</dbReference>
<feature type="domain" description="ABC transporter" evidence="7">
    <location>
        <begin position="505"/>
        <end position="703"/>
    </location>
</feature>
<evidence type="ECO:0000256" key="4">
    <source>
        <dbReference type="ARBA" id="ARBA00023136"/>
    </source>
</evidence>
<dbReference type="RefSeq" id="WP_394838670.1">
    <property type="nucleotide sequence ID" value="NZ_CP089929.1"/>
</dbReference>
<keyword evidence="8" id="KW-0547">Nucleotide-binding</keyword>
<keyword evidence="4 6" id="KW-0472">Membrane</keyword>
<feature type="transmembrane region" description="Helical" evidence="6">
    <location>
        <begin position="222"/>
        <end position="252"/>
    </location>
</feature>
<dbReference type="EMBL" id="CP089983">
    <property type="protein sequence ID" value="WXB08997.1"/>
    <property type="molecule type" value="Genomic_DNA"/>
</dbReference>
<dbReference type="Gene3D" id="1.20.1560.10">
    <property type="entry name" value="ABC transporter type 1, transmembrane domain"/>
    <property type="match status" value="1"/>
</dbReference>
<evidence type="ECO:0000313" key="9">
    <source>
        <dbReference type="Proteomes" id="UP001374803"/>
    </source>
</evidence>
<evidence type="ECO:0000313" key="8">
    <source>
        <dbReference type="EMBL" id="WXB08997.1"/>
    </source>
</evidence>
<feature type="transmembrane region" description="Helical" evidence="6">
    <location>
        <begin position="322"/>
        <end position="343"/>
    </location>
</feature>
<proteinExistence type="predicted"/>
<dbReference type="InterPro" id="IPR027417">
    <property type="entry name" value="P-loop_NTPase"/>
</dbReference>
<dbReference type="GO" id="GO:0005524">
    <property type="term" value="F:ATP binding"/>
    <property type="evidence" value="ECO:0007669"/>
    <property type="project" value="UniProtKB-KW"/>
</dbReference>
<comment type="subcellular location">
    <subcellularLocation>
        <location evidence="1">Cell membrane</location>
        <topology evidence="1">Multi-pass membrane protein</topology>
    </subcellularLocation>
</comment>
<evidence type="ECO:0000256" key="1">
    <source>
        <dbReference type="ARBA" id="ARBA00004651"/>
    </source>
</evidence>
<keyword evidence="2 6" id="KW-0812">Transmembrane</keyword>
<dbReference type="Gene3D" id="3.40.50.300">
    <property type="entry name" value="P-loop containing nucleotide triphosphate hydrolases"/>
    <property type="match status" value="1"/>
</dbReference>